<dbReference type="RefSeq" id="WP_097321592.1">
    <property type="nucleotide sequence ID" value="NZ_OBDY01000008.1"/>
</dbReference>
<protein>
    <recommendedName>
        <fullName evidence="4">Glycosyltransferase</fullName>
    </recommendedName>
</protein>
<dbReference type="Proteomes" id="UP000219612">
    <property type="component" value="Unassembled WGS sequence"/>
</dbReference>
<proteinExistence type="predicted"/>
<dbReference type="Pfam" id="PF09837">
    <property type="entry name" value="DUF2064"/>
    <property type="match status" value="1"/>
</dbReference>
<organism evidence="2 3">
    <name type="scientific">Paractinoplanes atraurantiacus</name>
    <dbReference type="NCBI Taxonomy" id="1036182"/>
    <lineage>
        <taxon>Bacteria</taxon>
        <taxon>Bacillati</taxon>
        <taxon>Actinomycetota</taxon>
        <taxon>Actinomycetes</taxon>
        <taxon>Micromonosporales</taxon>
        <taxon>Micromonosporaceae</taxon>
        <taxon>Paractinoplanes</taxon>
    </lineage>
</organism>
<evidence type="ECO:0008006" key="4">
    <source>
        <dbReference type="Google" id="ProtNLM"/>
    </source>
</evidence>
<dbReference type="PANTHER" id="PTHR36529">
    <property type="entry name" value="SLL1095 PROTEIN"/>
    <property type="match status" value="1"/>
</dbReference>
<feature type="region of interest" description="Disordered" evidence="1">
    <location>
        <begin position="207"/>
        <end position="258"/>
    </location>
</feature>
<evidence type="ECO:0000313" key="3">
    <source>
        <dbReference type="Proteomes" id="UP000219612"/>
    </source>
</evidence>
<dbReference type="OrthoDB" id="9798250at2"/>
<dbReference type="InterPro" id="IPR029044">
    <property type="entry name" value="Nucleotide-diphossugar_trans"/>
</dbReference>
<dbReference type="Gene3D" id="3.90.550.10">
    <property type="entry name" value="Spore Coat Polysaccharide Biosynthesis Protein SpsA, Chain A"/>
    <property type="match status" value="1"/>
</dbReference>
<evidence type="ECO:0000256" key="1">
    <source>
        <dbReference type="SAM" id="MobiDB-lite"/>
    </source>
</evidence>
<dbReference type="AlphaFoldDB" id="A0A285IG51"/>
<accession>A0A285IG51</accession>
<dbReference type="InterPro" id="IPR018641">
    <property type="entry name" value="Trfase_1_rSAM/seldom-assoc"/>
</dbReference>
<name>A0A285IG51_9ACTN</name>
<dbReference type="EMBL" id="OBDY01000008">
    <property type="protein sequence ID" value="SNY46944.1"/>
    <property type="molecule type" value="Genomic_DNA"/>
</dbReference>
<dbReference type="PANTHER" id="PTHR36529:SF1">
    <property type="entry name" value="GLYCOSYLTRANSFERASE"/>
    <property type="match status" value="1"/>
</dbReference>
<keyword evidence="3" id="KW-1185">Reference proteome</keyword>
<gene>
    <name evidence="2" type="ORF">SAMN05421748_10840</name>
</gene>
<reference evidence="2 3" key="1">
    <citation type="submission" date="2017-09" db="EMBL/GenBank/DDBJ databases">
        <authorList>
            <person name="Ehlers B."/>
            <person name="Leendertz F.H."/>
        </authorList>
    </citation>
    <scope>NUCLEOTIDE SEQUENCE [LARGE SCALE GENOMIC DNA]</scope>
    <source>
        <strain evidence="2 3">CGMCC 4.6857</strain>
    </source>
</reference>
<sequence length="258" mass="25722">MIQLLVMAKAPVPGRVKTRLCPPCTPAEAAAIAEASLADTLETAVQVPVVRRVAVLEGDYPAPPGWRRVAQRGAGLGERLAYAFADTALPGVPSLLIGMDTPQVTAALLAGAAEALSRSRAVLGPALDGGWWALGLENPDDAGVLPDVPMSTSDTGALTLAALRTRGAEPFLLPPLRDVDTAADALEVATACPATARFPSAVSRFIPRPAPTTHGERTAAPVAAGGAGGGVRGADGGAGGRTPVAGGRGGASGVGRPA</sequence>
<feature type="compositionally biased region" description="Gly residues" evidence="1">
    <location>
        <begin position="225"/>
        <end position="258"/>
    </location>
</feature>
<dbReference type="SUPFAM" id="SSF53448">
    <property type="entry name" value="Nucleotide-diphospho-sugar transferases"/>
    <property type="match status" value="1"/>
</dbReference>
<evidence type="ECO:0000313" key="2">
    <source>
        <dbReference type="EMBL" id="SNY46944.1"/>
    </source>
</evidence>